<dbReference type="RefSeq" id="WP_201673755.1">
    <property type="nucleotide sequence ID" value="NZ_JAEQNE010000002.1"/>
</dbReference>
<organism evidence="2 3">
    <name type="scientific">Ramlibacter monticola</name>
    <dbReference type="NCBI Taxonomy" id="1926872"/>
    <lineage>
        <taxon>Bacteria</taxon>
        <taxon>Pseudomonadati</taxon>
        <taxon>Pseudomonadota</taxon>
        <taxon>Betaproteobacteria</taxon>
        <taxon>Burkholderiales</taxon>
        <taxon>Comamonadaceae</taxon>
        <taxon>Ramlibacter</taxon>
    </lineage>
</organism>
<accession>A0A936YX51</accession>
<evidence type="ECO:0000313" key="3">
    <source>
        <dbReference type="Proteomes" id="UP000599109"/>
    </source>
</evidence>
<reference evidence="2 3" key="1">
    <citation type="journal article" date="2017" name="Int. J. Syst. Evol. Microbiol.">
        <title>Ramlibacter monticola sp. nov., isolated from forest soil.</title>
        <authorList>
            <person name="Chaudhary D.K."/>
            <person name="Kim J."/>
        </authorList>
    </citation>
    <scope>NUCLEOTIDE SEQUENCE [LARGE SCALE GENOMIC DNA]</scope>
    <source>
        <strain evidence="2 3">KACC 19175</strain>
    </source>
</reference>
<feature type="compositionally biased region" description="Acidic residues" evidence="1">
    <location>
        <begin position="121"/>
        <end position="133"/>
    </location>
</feature>
<dbReference type="AlphaFoldDB" id="A0A936YX51"/>
<comment type="caution">
    <text evidence="2">The sequence shown here is derived from an EMBL/GenBank/DDBJ whole genome shotgun (WGS) entry which is preliminary data.</text>
</comment>
<protein>
    <submittedName>
        <fullName evidence="2">Uncharacterized protein</fullName>
    </submittedName>
</protein>
<evidence type="ECO:0000313" key="2">
    <source>
        <dbReference type="EMBL" id="MBL0391100.1"/>
    </source>
</evidence>
<name>A0A936YX51_9BURK</name>
<proteinExistence type="predicted"/>
<keyword evidence="3" id="KW-1185">Reference proteome</keyword>
<gene>
    <name evidence="2" type="ORF">JJ685_08095</name>
</gene>
<feature type="region of interest" description="Disordered" evidence="1">
    <location>
        <begin position="121"/>
        <end position="140"/>
    </location>
</feature>
<evidence type="ECO:0000256" key="1">
    <source>
        <dbReference type="SAM" id="MobiDB-lite"/>
    </source>
</evidence>
<dbReference type="Proteomes" id="UP000599109">
    <property type="component" value="Unassembled WGS sequence"/>
</dbReference>
<dbReference type="EMBL" id="JAEQNE010000002">
    <property type="protein sequence ID" value="MBL0391100.1"/>
    <property type="molecule type" value="Genomic_DNA"/>
</dbReference>
<sequence>MTLKELAHAAQQSLQTRAGCVVKRSHVHELLAAAFRHSSWAAFLSESVLADGGVGDAPAGAGPRVIGRAVQLQYAQGAAVAMAGALLAFVAERQLSSVRWSDLAAMLTPATRAAVDDGLDEADEWDDDDDEVTPDGPATGLTRDRLLRSPLLLHSLEHAAGAPNPRVHHLVAALYRCERPNAYLYEESLKGRVLTTVERGWVDDYLRLEPQFRKYEAHLKAAALGGVRAAALEYAAAFDSQAFFELAERLSGDVDADRMAEIAATPQSRAAWLRTAAEQGSRSALEQLAHKGDEWAEERLAESGDADWLRSAAERALTKGDALKAWTWQYLALKHGVDLTESTMAAYHDGGERDGQFYDSDFGGALYAAGYEALALPQLGPVEHRDAQARAREIFGRTP</sequence>